<dbReference type="AlphaFoldDB" id="A0A916QY65"/>
<keyword evidence="1" id="KW-0406">Ion transport</keyword>
<dbReference type="PIRSF" id="PIRSF032126">
    <property type="entry name" value="F0F1_ATP_synthase_subunit_I"/>
    <property type="match status" value="1"/>
</dbReference>
<dbReference type="EMBL" id="BMKA01000002">
    <property type="protein sequence ID" value="GGA14100.1"/>
    <property type="molecule type" value="Genomic_DNA"/>
</dbReference>
<keyword evidence="2" id="KW-1133">Transmembrane helix</keyword>
<comment type="function">
    <text evidence="1">A possible function for this protein is to guide the assembly of the membrane sector of the ATPase enzyme complex.</text>
</comment>
<dbReference type="Proteomes" id="UP000628017">
    <property type="component" value="Unassembled WGS sequence"/>
</dbReference>
<name>A0A916QY65_9RHOB</name>
<proteinExistence type="inferred from homology"/>
<feature type="transmembrane region" description="Helical" evidence="2">
    <location>
        <begin position="43"/>
        <end position="61"/>
    </location>
</feature>
<comment type="caution">
    <text evidence="3">The sequence shown here is derived from an EMBL/GenBank/DDBJ whole genome shotgun (WGS) entry which is preliminary data.</text>
</comment>
<evidence type="ECO:0000256" key="2">
    <source>
        <dbReference type="SAM" id="Phobius"/>
    </source>
</evidence>
<keyword evidence="1" id="KW-0375">Hydrogen ion transport</keyword>
<comment type="similarity">
    <text evidence="1">Belongs to the bacterial AtpI family.</text>
</comment>
<keyword evidence="1" id="KW-0813">Transport</keyword>
<evidence type="ECO:0000313" key="4">
    <source>
        <dbReference type="Proteomes" id="UP000628017"/>
    </source>
</evidence>
<gene>
    <name evidence="3" type="primary">atpI</name>
    <name evidence="3" type="ORF">GCM10011498_12710</name>
</gene>
<dbReference type="GO" id="GO:1902600">
    <property type="term" value="P:proton transmembrane transport"/>
    <property type="evidence" value="ECO:0007669"/>
    <property type="project" value="UniProtKB-KW"/>
</dbReference>
<dbReference type="InterPro" id="IPR032820">
    <property type="entry name" value="ATPase_put"/>
</dbReference>
<dbReference type="GO" id="GO:0045259">
    <property type="term" value="C:proton-transporting ATP synthase complex"/>
    <property type="evidence" value="ECO:0007669"/>
    <property type="project" value="UniProtKB-UniRule"/>
</dbReference>
<sequence>MSDGPDPDRLNALEEKLKARRKATEPAPVQEHHLSQAQAGWRMVTELVVGLLLGFGLGYGLDRAFDTMPVFLVIFTMLGFAGGVRAMMRSAEEITKKNAETHDS</sequence>
<evidence type="ECO:0000256" key="1">
    <source>
        <dbReference type="PIRNR" id="PIRNR032126"/>
    </source>
</evidence>
<reference evidence="3" key="2">
    <citation type="submission" date="2020-09" db="EMBL/GenBank/DDBJ databases">
        <authorList>
            <person name="Sun Q."/>
            <person name="Zhou Y."/>
        </authorList>
    </citation>
    <scope>NUCLEOTIDE SEQUENCE</scope>
    <source>
        <strain evidence="3">CGMCC 1.15880</strain>
    </source>
</reference>
<keyword evidence="2" id="KW-0812">Transmembrane</keyword>
<dbReference type="Pfam" id="PF09527">
    <property type="entry name" value="ATPase_gene1"/>
    <property type="match status" value="1"/>
</dbReference>
<feature type="transmembrane region" description="Helical" evidence="2">
    <location>
        <begin position="67"/>
        <end position="88"/>
    </location>
</feature>
<accession>A0A916QY65</accession>
<evidence type="ECO:0000313" key="3">
    <source>
        <dbReference type="EMBL" id="GGA14100.1"/>
    </source>
</evidence>
<dbReference type="RefSeq" id="WP_188672218.1">
    <property type="nucleotide sequence ID" value="NZ_BMKA01000002.1"/>
</dbReference>
<keyword evidence="4" id="KW-1185">Reference proteome</keyword>
<organism evidence="3 4">
    <name type="scientific">Neptunicoccus cionae</name>
    <dbReference type="NCBI Taxonomy" id="2035344"/>
    <lineage>
        <taxon>Bacteria</taxon>
        <taxon>Pseudomonadati</taxon>
        <taxon>Pseudomonadota</taxon>
        <taxon>Alphaproteobacteria</taxon>
        <taxon>Rhodobacterales</taxon>
        <taxon>Paracoccaceae</taxon>
        <taxon>Neptunicoccus</taxon>
    </lineage>
</organism>
<protein>
    <recommendedName>
        <fullName evidence="1">ATP synthase protein I</fullName>
    </recommendedName>
</protein>
<reference evidence="3" key="1">
    <citation type="journal article" date="2014" name="Int. J. Syst. Evol. Microbiol.">
        <title>Complete genome sequence of Corynebacterium casei LMG S-19264T (=DSM 44701T), isolated from a smear-ripened cheese.</title>
        <authorList>
            <consortium name="US DOE Joint Genome Institute (JGI-PGF)"/>
            <person name="Walter F."/>
            <person name="Albersmeier A."/>
            <person name="Kalinowski J."/>
            <person name="Ruckert C."/>
        </authorList>
    </citation>
    <scope>NUCLEOTIDE SEQUENCE</scope>
    <source>
        <strain evidence="3">CGMCC 1.15880</strain>
    </source>
</reference>
<keyword evidence="1 2" id="KW-0472">Membrane</keyword>
<dbReference type="InterPro" id="IPR016989">
    <property type="entry name" value="Atp1_alphaprobac"/>
</dbReference>